<dbReference type="Proteomes" id="UP001628078">
    <property type="component" value="Unassembled WGS sequence"/>
</dbReference>
<dbReference type="Gene3D" id="3.30.310.160">
    <property type="entry name" value="YycH protein, domain 2"/>
    <property type="match status" value="1"/>
</dbReference>
<sequence>MWNKIRSGSLPVALFLLVIISIILSFLIWTNPARYDRTRLNGAASTGSTHSTVTTRAIDDIFLPTQVVVTNQQGQSETVYNPKINLVTSLKSVVEKWQMSDFRKISQGDVSAYQRLLNRHGMVQLVYADNIGRGIFNRSYGQKLLMSPTAKFSRIIFSTHAAGSLYLLNDDNQSIYQIHVRKQALSQIRQLLSKANQRYRVTEHAANDHTLTYYENSVRIPRYSYLVGKQSASFFVTSLLNTGESTSVTVHRTTGHTIYLAGTYKRMTVTNKTGAVQFEDYNANQKMTRDLGNNLIKSFNGLSKTGLPLDTIRYFDNEHNGHQVTYRSFVEGFPIFNQTDFGAVQVKHDHAGTQEINFTLTNLQVPLPTDSTSRVTLPSTLTVMSQLAAAGTPASKVKDIVLGYQWESNSDSNQVVDLQPTYYVYVAGKWQVYTDLLGE</sequence>
<accession>A0ABQ5JPV6</accession>
<keyword evidence="1" id="KW-1133">Transmembrane helix</keyword>
<dbReference type="Pfam" id="PF07435">
    <property type="entry name" value="YycH"/>
    <property type="match status" value="1"/>
</dbReference>
<feature type="domain" description="Regulatory protein YycH" evidence="2">
    <location>
        <begin position="13"/>
        <end position="431"/>
    </location>
</feature>
<evidence type="ECO:0000256" key="1">
    <source>
        <dbReference type="SAM" id="Phobius"/>
    </source>
</evidence>
<evidence type="ECO:0000313" key="4">
    <source>
        <dbReference type="Proteomes" id="UP001628078"/>
    </source>
</evidence>
<organism evidence="3 4">
    <name type="scientific">Furfurilactobacillus curtus</name>
    <dbReference type="NCBI Taxonomy" id="1746200"/>
    <lineage>
        <taxon>Bacteria</taxon>
        <taxon>Bacillati</taxon>
        <taxon>Bacillota</taxon>
        <taxon>Bacilli</taxon>
        <taxon>Lactobacillales</taxon>
        <taxon>Lactobacillaceae</taxon>
        <taxon>Furfurilactobacillus</taxon>
    </lineage>
</organism>
<dbReference type="CDD" id="cd15787">
    <property type="entry name" value="YycH_N"/>
    <property type="match status" value="1"/>
</dbReference>
<keyword evidence="1" id="KW-0472">Membrane</keyword>
<keyword evidence="4" id="KW-1185">Reference proteome</keyword>
<evidence type="ECO:0000313" key="3">
    <source>
        <dbReference type="EMBL" id="GKT05384.1"/>
    </source>
</evidence>
<dbReference type="EMBL" id="BQXO01000002">
    <property type="protein sequence ID" value="GKT05384.1"/>
    <property type="molecule type" value="Genomic_DNA"/>
</dbReference>
<reference evidence="3 4" key="1">
    <citation type="submission" date="2022-03" db="EMBL/GenBank/DDBJ databases">
        <title>Draft genome sequence of Furfurilactobacillus curtus JCM 31185.</title>
        <authorList>
            <person name="Suzuki S."/>
            <person name="Endo A."/>
            <person name="Kajikawa A."/>
        </authorList>
    </citation>
    <scope>NUCLEOTIDE SEQUENCE [LARGE SCALE GENOMIC DNA]</scope>
    <source>
        <strain evidence="3 4">JCM 31185</strain>
    </source>
</reference>
<name>A0ABQ5JPV6_9LACO</name>
<evidence type="ECO:0000259" key="2">
    <source>
        <dbReference type="Pfam" id="PF07435"/>
    </source>
</evidence>
<comment type="caution">
    <text evidence="3">The sequence shown here is derived from an EMBL/GenBank/DDBJ whole genome shotgun (WGS) entry which is preliminary data.</text>
</comment>
<feature type="transmembrane region" description="Helical" evidence="1">
    <location>
        <begin position="12"/>
        <end position="29"/>
    </location>
</feature>
<protein>
    <recommendedName>
        <fullName evidence="2">Regulatory protein YycH domain-containing protein</fullName>
    </recommendedName>
</protein>
<proteinExistence type="predicted"/>
<dbReference type="InterPro" id="IPR042274">
    <property type="entry name" value="YycH/YycI_2"/>
</dbReference>
<dbReference type="InterPro" id="IPR009996">
    <property type="entry name" value="YycH"/>
</dbReference>
<keyword evidence="1" id="KW-0812">Transmembrane</keyword>
<dbReference type="RefSeq" id="WP_407882645.1">
    <property type="nucleotide sequence ID" value="NZ_BQXO01000002.1"/>
</dbReference>
<gene>
    <name evidence="3" type="ORF">JCM31185_06730</name>
</gene>